<dbReference type="Pfam" id="PF00069">
    <property type="entry name" value="Pkinase"/>
    <property type="match status" value="1"/>
</dbReference>
<evidence type="ECO:0000256" key="8">
    <source>
        <dbReference type="SAM" id="MobiDB-lite"/>
    </source>
</evidence>
<gene>
    <name evidence="10" type="ORF">GCM10010324_33550</name>
</gene>
<dbReference type="InterPro" id="IPR011009">
    <property type="entry name" value="Kinase-like_dom_sf"/>
</dbReference>
<dbReference type="SUPFAM" id="SSF56112">
    <property type="entry name" value="Protein kinase-like (PK-like)"/>
    <property type="match status" value="1"/>
</dbReference>
<dbReference type="PROSITE" id="PS50011">
    <property type="entry name" value="PROTEIN_KINASE_DOM"/>
    <property type="match status" value="1"/>
</dbReference>
<dbReference type="InterPro" id="IPR008271">
    <property type="entry name" value="Ser/Thr_kinase_AS"/>
</dbReference>
<feature type="region of interest" description="Disordered" evidence="8">
    <location>
        <begin position="422"/>
        <end position="460"/>
    </location>
</feature>
<dbReference type="PANTHER" id="PTHR43289:SF6">
    <property type="entry name" value="SERINE_THREONINE-PROTEIN KINASE NEKL-3"/>
    <property type="match status" value="1"/>
</dbReference>
<keyword evidence="3" id="KW-0808">Transferase</keyword>
<dbReference type="EC" id="2.7.11.1" evidence="1"/>
<evidence type="ECO:0000256" key="2">
    <source>
        <dbReference type="ARBA" id="ARBA00022527"/>
    </source>
</evidence>
<evidence type="ECO:0000256" key="7">
    <source>
        <dbReference type="PROSITE-ProRule" id="PRU10141"/>
    </source>
</evidence>
<evidence type="ECO:0000256" key="5">
    <source>
        <dbReference type="ARBA" id="ARBA00022777"/>
    </source>
</evidence>
<dbReference type="PROSITE" id="PS00107">
    <property type="entry name" value="PROTEIN_KINASE_ATP"/>
    <property type="match status" value="1"/>
</dbReference>
<dbReference type="SMART" id="SM00220">
    <property type="entry name" value="S_TKc"/>
    <property type="match status" value="1"/>
</dbReference>
<dbReference type="Gene3D" id="3.30.200.20">
    <property type="entry name" value="Phosphorylase Kinase, domain 1"/>
    <property type="match status" value="1"/>
</dbReference>
<feature type="binding site" evidence="7">
    <location>
        <position position="50"/>
    </location>
    <ligand>
        <name>ATP</name>
        <dbReference type="ChEBI" id="CHEBI:30616"/>
    </ligand>
</feature>
<keyword evidence="11" id="KW-1185">Reference proteome</keyword>
<keyword evidence="6 7" id="KW-0067">ATP-binding</keyword>
<feature type="compositionally biased region" description="Low complexity" evidence="8">
    <location>
        <begin position="350"/>
        <end position="383"/>
    </location>
</feature>
<evidence type="ECO:0000256" key="4">
    <source>
        <dbReference type="ARBA" id="ARBA00022741"/>
    </source>
</evidence>
<proteinExistence type="predicted"/>
<feature type="compositionally biased region" description="Low complexity" evidence="8">
    <location>
        <begin position="303"/>
        <end position="325"/>
    </location>
</feature>
<name>A0ABQ2YIC2_9ACTN</name>
<evidence type="ECO:0000259" key="9">
    <source>
        <dbReference type="PROSITE" id="PS50011"/>
    </source>
</evidence>
<evidence type="ECO:0000256" key="1">
    <source>
        <dbReference type="ARBA" id="ARBA00012513"/>
    </source>
</evidence>
<dbReference type="Gene3D" id="1.10.510.10">
    <property type="entry name" value="Transferase(Phosphotransferase) domain 1"/>
    <property type="match status" value="1"/>
</dbReference>
<dbReference type="EMBL" id="BMUT01000006">
    <property type="protein sequence ID" value="GGX85115.1"/>
    <property type="molecule type" value="Genomic_DNA"/>
</dbReference>
<evidence type="ECO:0000313" key="10">
    <source>
        <dbReference type="EMBL" id="GGX85115.1"/>
    </source>
</evidence>
<sequence length="605" mass="63629">MSGQAVSGPRPDHGRLVAGRYRLLDRIGRGGMGTVWRAQDELLDRQVALKQLHVSPYLDDDELATLYERTRREARSAARITHPNVVVVHDVVDDHGLPCIVMEYVPSRTLGDVLKHGTVTPEEAARIGRGMIAALRAAHAAGVLHRDVKPGNVLLGHDGRVVLTDFGIAQSTGTSTLTKTGEMVGSIDYIAPERVKGAKPGPASDLWALGATLYQALEGRPPFRKDTAVETAYAIAMDPLEPPRHAGELTRLIETLLAKDPAVRPPADLAEQILREPAAEADTAYFSAVEQHRAPGPGPGPGPWDDAADGGATATGPVAASAPSAPAAPPPPAASAAPAQSAAPAPPAAPAADVTATATAPAHAPAPARARAGAPAPAGSSDTTVAGTGRTGRSYRPVLWSALALVTVAGIAAGAYFLTGDQESDDPAPRAAAGQEASASPGTKESPAPSPVPDPPRGYHLVTEKAAGVSFPVPDGWKRGKLKDSDEILYVDPSGLVGLRVSVLDLASSNPLQRWKDDEAKSVKEGKLPGYHQLRMQSTEFRGLPAAIWEFTWQGRAREYQAADLGFGRPGEKEYAIYLSAPKADWHKHSQVFDVVREGFRPDAR</sequence>
<evidence type="ECO:0000313" key="11">
    <source>
        <dbReference type="Proteomes" id="UP000659223"/>
    </source>
</evidence>
<feature type="domain" description="Protein kinase" evidence="9">
    <location>
        <begin position="21"/>
        <end position="286"/>
    </location>
</feature>
<protein>
    <recommendedName>
        <fullName evidence="1">non-specific serine/threonine protein kinase</fullName>
        <ecNumber evidence="1">2.7.11.1</ecNumber>
    </recommendedName>
</protein>
<dbReference type="CDD" id="cd14014">
    <property type="entry name" value="STKc_PknB_like"/>
    <property type="match status" value="1"/>
</dbReference>
<feature type="region of interest" description="Disordered" evidence="8">
    <location>
        <begin position="291"/>
        <end position="392"/>
    </location>
</feature>
<accession>A0ABQ2YIC2</accession>
<organism evidence="10 11">
    <name type="scientific">Streptomyces hiroshimensis</name>
    <dbReference type="NCBI Taxonomy" id="66424"/>
    <lineage>
        <taxon>Bacteria</taxon>
        <taxon>Bacillati</taxon>
        <taxon>Actinomycetota</taxon>
        <taxon>Actinomycetes</taxon>
        <taxon>Kitasatosporales</taxon>
        <taxon>Streptomycetaceae</taxon>
        <taxon>Streptomyces</taxon>
    </lineage>
</organism>
<keyword evidence="4 7" id="KW-0547">Nucleotide-binding</keyword>
<dbReference type="InterPro" id="IPR017441">
    <property type="entry name" value="Protein_kinase_ATP_BS"/>
</dbReference>
<evidence type="ECO:0000256" key="6">
    <source>
        <dbReference type="ARBA" id="ARBA00022840"/>
    </source>
</evidence>
<dbReference type="Proteomes" id="UP000659223">
    <property type="component" value="Unassembled WGS sequence"/>
</dbReference>
<feature type="compositionally biased region" description="Low complexity" evidence="8">
    <location>
        <begin position="334"/>
        <end position="343"/>
    </location>
</feature>
<dbReference type="PROSITE" id="PS00108">
    <property type="entry name" value="PROTEIN_KINASE_ST"/>
    <property type="match status" value="1"/>
</dbReference>
<reference evidence="11" key="1">
    <citation type="journal article" date="2019" name="Int. J. Syst. Evol. Microbiol.">
        <title>The Global Catalogue of Microorganisms (GCM) 10K type strain sequencing project: providing services to taxonomists for standard genome sequencing and annotation.</title>
        <authorList>
            <consortium name="The Broad Institute Genomics Platform"/>
            <consortium name="The Broad Institute Genome Sequencing Center for Infectious Disease"/>
            <person name="Wu L."/>
            <person name="Ma J."/>
        </authorList>
    </citation>
    <scope>NUCLEOTIDE SEQUENCE [LARGE SCALE GENOMIC DNA]</scope>
    <source>
        <strain evidence="11">JCM 4586</strain>
    </source>
</reference>
<dbReference type="PANTHER" id="PTHR43289">
    <property type="entry name" value="MITOGEN-ACTIVATED PROTEIN KINASE KINASE KINASE 20-RELATED"/>
    <property type="match status" value="1"/>
</dbReference>
<evidence type="ECO:0000256" key="3">
    <source>
        <dbReference type="ARBA" id="ARBA00022679"/>
    </source>
</evidence>
<comment type="caution">
    <text evidence="10">The sequence shown here is derived from an EMBL/GenBank/DDBJ whole genome shotgun (WGS) entry which is preliminary data.</text>
</comment>
<keyword evidence="2" id="KW-0723">Serine/threonine-protein kinase</keyword>
<keyword evidence="5" id="KW-0418">Kinase</keyword>
<dbReference type="InterPro" id="IPR000719">
    <property type="entry name" value="Prot_kinase_dom"/>
</dbReference>